<dbReference type="Pfam" id="PF07485">
    <property type="entry name" value="DUF1529"/>
    <property type="match status" value="2"/>
</dbReference>
<name>A0A2T1HW98_9HYPH</name>
<feature type="signal peptide" evidence="1">
    <location>
        <begin position="1"/>
        <end position="22"/>
    </location>
</feature>
<evidence type="ECO:0000256" key="1">
    <source>
        <dbReference type="SAM" id="SignalP"/>
    </source>
</evidence>
<sequence length="326" mass="33968">MRRAIAVFVASAAILTGSAVLAAPDWGAVGKALGREGSMQGDVYRVGLPRTDLRVRVDGVEIKPALALGGWLAFRPMGSEAMVMGDLVLTQQEINPVMAKLSESGITITAVHNHLLRAEPFTLYMHVAGRGDPVKLAAALHEALALSATPMALTTAAAPATALDLDQAAIEKTLGQKGKVNGGVLQFSAARGQPVKDEGMDVPESMGSAIGINMQPTGGGKVATTGDFVLTADEVNPVLKALRANGIEVTAIHNHMLADEPRLFFMHFWANDEAGKVATGLRAALDKVSLAGGAPKAGMDPQCKEVVAAQKQHSADEVAKCGQQQE</sequence>
<accession>A0A2T1HW98</accession>
<gene>
    <name evidence="2" type="ORF">SLNSH_06215</name>
</gene>
<comment type="caution">
    <text evidence="2">The sequence shown here is derived from an EMBL/GenBank/DDBJ whole genome shotgun (WGS) entry which is preliminary data.</text>
</comment>
<protein>
    <submittedName>
        <fullName evidence="2">Peptidase M23</fullName>
    </submittedName>
</protein>
<feature type="chain" id="PRO_5015482033" evidence="1">
    <location>
        <begin position="23"/>
        <end position="326"/>
    </location>
</feature>
<dbReference type="RefSeq" id="WP_106335807.1">
    <property type="nucleotide sequence ID" value="NZ_PVZS01000005.1"/>
</dbReference>
<keyword evidence="1" id="KW-0732">Signal</keyword>
<proteinExistence type="predicted"/>
<evidence type="ECO:0000313" key="2">
    <source>
        <dbReference type="EMBL" id="PSC05967.1"/>
    </source>
</evidence>
<dbReference type="AlphaFoldDB" id="A0A2T1HW98"/>
<keyword evidence="3" id="KW-1185">Reference proteome</keyword>
<dbReference type="OrthoDB" id="4687120at2"/>
<organism evidence="2 3">
    <name type="scientific">Alsobacter soli</name>
    <dbReference type="NCBI Taxonomy" id="2109933"/>
    <lineage>
        <taxon>Bacteria</taxon>
        <taxon>Pseudomonadati</taxon>
        <taxon>Pseudomonadota</taxon>
        <taxon>Alphaproteobacteria</taxon>
        <taxon>Hyphomicrobiales</taxon>
        <taxon>Alsobacteraceae</taxon>
        <taxon>Alsobacter</taxon>
    </lineage>
</organism>
<dbReference type="InterPro" id="IPR011094">
    <property type="entry name" value="Uncharacterised_LppY/LpqO"/>
</dbReference>
<dbReference type="EMBL" id="PVZS01000005">
    <property type="protein sequence ID" value="PSC05967.1"/>
    <property type="molecule type" value="Genomic_DNA"/>
</dbReference>
<dbReference type="Proteomes" id="UP000239772">
    <property type="component" value="Unassembled WGS sequence"/>
</dbReference>
<reference evidence="3" key="1">
    <citation type="submission" date="2018-03" db="EMBL/GenBank/DDBJ databases">
        <authorList>
            <person name="Sun L."/>
            <person name="Liu H."/>
            <person name="Chen W."/>
            <person name="Huang K."/>
            <person name="Liu W."/>
            <person name="Gao X."/>
        </authorList>
    </citation>
    <scope>NUCLEOTIDE SEQUENCE [LARGE SCALE GENOMIC DNA]</scope>
    <source>
        <strain evidence="3">SH9</strain>
    </source>
</reference>
<evidence type="ECO:0000313" key="3">
    <source>
        <dbReference type="Proteomes" id="UP000239772"/>
    </source>
</evidence>